<evidence type="ECO:0000313" key="3">
    <source>
        <dbReference type="Proteomes" id="UP000320475"/>
    </source>
</evidence>
<name>A0A507CY43_9FUNG</name>
<reference evidence="2 3" key="1">
    <citation type="journal article" date="2019" name="Sci. Rep.">
        <title>Comparative genomics of chytrid fungi reveal insights into the obligate biotrophic and pathogenic lifestyle of Synchytrium endobioticum.</title>
        <authorList>
            <person name="van de Vossenberg B.T.L.H."/>
            <person name="Warris S."/>
            <person name="Nguyen H.D.T."/>
            <person name="van Gent-Pelzer M.P.E."/>
            <person name="Joly D.L."/>
            <person name="van de Geest H.C."/>
            <person name="Bonants P.J.M."/>
            <person name="Smith D.S."/>
            <person name="Levesque C.A."/>
            <person name="van der Lee T.A.J."/>
        </authorList>
    </citation>
    <scope>NUCLEOTIDE SEQUENCE [LARGE SCALE GENOMIC DNA]</scope>
    <source>
        <strain evidence="2 3">LEV6574</strain>
    </source>
</reference>
<dbReference type="AlphaFoldDB" id="A0A507CY43"/>
<gene>
    <name evidence="2" type="ORF">SeLEV6574_g04749</name>
</gene>
<comment type="caution">
    <text evidence="2">The sequence shown here is derived from an EMBL/GenBank/DDBJ whole genome shotgun (WGS) entry which is preliminary data.</text>
</comment>
<protein>
    <recommendedName>
        <fullName evidence="1">PRELI/MSF1 domain-containing protein</fullName>
    </recommendedName>
</protein>
<dbReference type="OrthoDB" id="10056816at2759"/>
<dbReference type="Pfam" id="PF04707">
    <property type="entry name" value="PRELI"/>
    <property type="match status" value="1"/>
</dbReference>
<proteinExistence type="predicted"/>
<dbReference type="GO" id="GO:0005758">
    <property type="term" value="C:mitochondrial intermembrane space"/>
    <property type="evidence" value="ECO:0007669"/>
    <property type="project" value="InterPro"/>
</dbReference>
<accession>A0A507CY43</accession>
<evidence type="ECO:0000259" key="1">
    <source>
        <dbReference type="PROSITE" id="PS50904"/>
    </source>
</evidence>
<dbReference type="PANTHER" id="PTHR11158">
    <property type="entry name" value="MSF1/PX19 RELATED"/>
    <property type="match status" value="1"/>
</dbReference>
<organism evidence="2 3">
    <name type="scientific">Synchytrium endobioticum</name>
    <dbReference type="NCBI Taxonomy" id="286115"/>
    <lineage>
        <taxon>Eukaryota</taxon>
        <taxon>Fungi</taxon>
        <taxon>Fungi incertae sedis</taxon>
        <taxon>Chytridiomycota</taxon>
        <taxon>Chytridiomycota incertae sedis</taxon>
        <taxon>Chytridiomycetes</taxon>
        <taxon>Synchytriales</taxon>
        <taxon>Synchytriaceae</taxon>
        <taxon>Synchytrium</taxon>
    </lineage>
</organism>
<dbReference type="InterPro" id="IPR037365">
    <property type="entry name" value="Slowmo/Ups"/>
</dbReference>
<evidence type="ECO:0000313" key="2">
    <source>
        <dbReference type="EMBL" id="TPX44028.1"/>
    </source>
</evidence>
<dbReference type="InterPro" id="IPR006797">
    <property type="entry name" value="PRELI/MSF1_dom"/>
</dbReference>
<dbReference type="Proteomes" id="UP000320475">
    <property type="component" value="Unassembled WGS sequence"/>
</dbReference>
<dbReference type="PROSITE" id="PS50904">
    <property type="entry name" value="PRELI_MSF1"/>
    <property type="match status" value="1"/>
</dbReference>
<dbReference type="EMBL" id="QEAM01000201">
    <property type="protein sequence ID" value="TPX44028.1"/>
    <property type="molecule type" value="Genomic_DNA"/>
</dbReference>
<sequence>MVRFHHQPFTYTSPWETVTSAVWQKYPNPLASHVLTADVIERTVDPDTGILHTTRLFTKAGNMPKWGQSLFNIAPMAYIIEHSTVDPTTKIMTTHTRNLSHTKLMLVVETQRIRPHPDKHHEWTIADTKASVISNTAFAPLRGRVEEFGVSRFKENCIKSSQGLLRVIQRLTGKTDSTVFE</sequence>
<feature type="domain" description="PRELI/MSF1" evidence="1">
    <location>
        <begin position="2"/>
        <end position="176"/>
    </location>
</feature>